<evidence type="ECO:0000256" key="1">
    <source>
        <dbReference type="SAM" id="MobiDB-lite"/>
    </source>
</evidence>
<dbReference type="PANTHER" id="PTHR11062:SF108">
    <property type="entry name" value="EXOSTOSIN FAMILY PROTEIN"/>
    <property type="match status" value="1"/>
</dbReference>
<organism evidence="3 4">
    <name type="scientific">Kingdonia uniflora</name>
    <dbReference type="NCBI Taxonomy" id="39325"/>
    <lineage>
        <taxon>Eukaryota</taxon>
        <taxon>Viridiplantae</taxon>
        <taxon>Streptophyta</taxon>
        <taxon>Embryophyta</taxon>
        <taxon>Tracheophyta</taxon>
        <taxon>Spermatophyta</taxon>
        <taxon>Magnoliopsida</taxon>
        <taxon>Ranunculales</taxon>
        <taxon>Circaeasteraceae</taxon>
        <taxon>Kingdonia</taxon>
    </lineage>
</organism>
<dbReference type="GO" id="GO:0016757">
    <property type="term" value="F:glycosyltransferase activity"/>
    <property type="evidence" value="ECO:0007669"/>
    <property type="project" value="InterPro"/>
</dbReference>
<keyword evidence="4" id="KW-1185">Reference proteome</keyword>
<feature type="compositionally biased region" description="Low complexity" evidence="1">
    <location>
        <begin position="73"/>
        <end position="87"/>
    </location>
</feature>
<protein>
    <recommendedName>
        <fullName evidence="5">Glycosyltransferase</fullName>
    </recommendedName>
</protein>
<name>A0A7J7LST7_9MAGN</name>
<evidence type="ECO:0000313" key="3">
    <source>
        <dbReference type="EMBL" id="KAF6145731.1"/>
    </source>
</evidence>
<feature type="region of interest" description="Disordered" evidence="1">
    <location>
        <begin position="241"/>
        <end position="261"/>
    </location>
</feature>
<proteinExistence type="predicted"/>
<reference evidence="3 4" key="1">
    <citation type="journal article" date="2020" name="IScience">
        <title>Genome Sequencing of the Endangered Kingdonia uniflora (Circaeasteraceae, Ranunculales) Reveals Potential Mechanisms of Evolutionary Specialization.</title>
        <authorList>
            <person name="Sun Y."/>
            <person name="Deng T."/>
            <person name="Zhang A."/>
            <person name="Moore M.J."/>
            <person name="Landis J.B."/>
            <person name="Lin N."/>
            <person name="Zhang H."/>
            <person name="Zhang X."/>
            <person name="Huang J."/>
            <person name="Zhang X."/>
            <person name="Sun H."/>
            <person name="Wang H."/>
        </authorList>
    </citation>
    <scope>NUCLEOTIDE SEQUENCE [LARGE SCALE GENOMIC DNA]</scope>
    <source>
        <strain evidence="3">TB1705</strain>
        <tissue evidence="3">Leaf</tissue>
    </source>
</reference>
<comment type="caution">
    <text evidence="3">The sequence shown here is derived from an EMBL/GenBank/DDBJ whole genome shotgun (WGS) entry which is preliminary data.</text>
</comment>
<dbReference type="PANTHER" id="PTHR11062">
    <property type="entry name" value="EXOSTOSIN HEPARAN SULFATE GLYCOSYLTRANSFERASE -RELATED"/>
    <property type="match status" value="1"/>
</dbReference>
<evidence type="ECO:0000313" key="4">
    <source>
        <dbReference type="Proteomes" id="UP000541444"/>
    </source>
</evidence>
<feature type="transmembrane region" description="Helical" evidence="2">
    <location>
        <begin position="18"/>
        <end position="37"/>
    </location>
</feature>
<dbReference type="AlphaFoldDB" id="A0A7J7LST7"/>
<evidence type="ECO:0000256" key="2">
    <source>
        <dbReference type="SAM" id="Phobius"/>
    </source>
</evidence>
<keyword evidence="2" id="KW-1133">Transmembrane helix</keyword>
<accession>A0A7J7LST7</accession>
<gene>
    <name evidence="3" type="ORF">GIB67_018683</name>
</gene>
<keyword evidence="2" id="KW-0472">Membrane</keyword>
<keyword evidence="2" id="KW-0812">Transmembrane</keyword>
<evidence type="ECO:0008006" key="5">
    <source>
        <dbReference type="Google" id="ProtNLM"/>
    </source>
</evidence>
<dbReference type="EMBL" id="JACGCM010002031">
    <property type="protein sequence ID" value="KAF6145731.1"/>
    <property type="molecule type" value="Genomic_DNA"/>
</dbReference>
<sequence length="483" mass="53495">MEVPLYFQKLCRADARRLLLVMGLIAFSVLVVQFYLVPYGSLLLSLFPSSISPLLGKTSFTSVDSSRNVVVGSFSPSSDSTSNDLSPAPEPVTSTKAAMKPEQISPLGIAPLLGKNSLPSIDSSHNMIYWSGYKSRTNSPFRLENVEKSYNGSTSEKIEKPLEQVNKTENNFSPETQHEEDEGLNLEKVENRGTGFLAPPPASPPVVSLASPVLSKERDTNFSTSGITTNSSISTVNEKAPDVLPKSEKPDIFKSSPATTSNPVKKGWWELPPASVTSISEMSHLLLQTRASSLSMKPHWSSERDEEILSAKSQIENAPIVRNDRELYAPLFRNVSTFKRSYELMERMLKVYIYKEGNRPIFHQPVLKGIYASEGWFMKHMQHKNRTDGSDHFLVACHDWAPAETSDYMNNCVRAMCNADVNAGFKIGKDVSLPETNVRVAKDPLRDLGGKSPSKRGSSCIFCWKNARVSSSNFTTLLGKQRS</sequence>
<dbReference type="Proteomes" id="UP000541444">
    <property type="component" value="Unassembled WGS sequence"/>
</dbReference>
<dbReference type="InterPro" id="IPR004263">
    <property type="entry name" value="Exostosin"/>
</dbReference>
<feature type="region of interest" description="Disordered" evidence="1">
    <location>
        <begin position="73"/>
        <end position="100"/>
    </location>
</feature>
<dbReference type="OrthoDB" id="1924787at2759"/>
<feature type="compositionally biased region" description="Basic and acidic residues" evidence="1">
    <location>
        <begin position="241"/>
        <end position="252"/>
    </location>
</feature>